<sequence length="158" mass="17965">MDLCFYILKLSCEVIVNGSPYWLLSTPSSHCICFTWFEVQNEAFFMLPGLDFSGFYIGTSVHCKLTDWKDNAAMVVCCPGNPFVDVWMIEDHCGGESNWCKKFVIGPVLGVDRFWFLLCMKNGEITAADARGRIFLYNPRNGETKDIPIHGVLFEAFH</sequence>
<dbReference type="Proteomes" id="UP000306102">
    <property type="component" value="Unassembled WGS sequence"/>
</dbReference>
<comment type="caution">
    <text evidence="1">The sequence shown here is derived from an EMBL/GenBank/DDBJ whole genome shotgun (WGS) entry which is preliminary data.</text>
</comment>
<evidence type="ECO:0000313" key="1">
    <source>
        <dbReference type="EMBL" id="THG01380.1"/>
    </source>
</evidence>
<keyword evidence="2" id="KW-1185">Reference proteome</keyword>
<dbReference type="AlphaFoldDB" id="A0A4S4DF91"/>
<name>A0A4S4DF91_CAMSN</name>
<accession>A0A4S4DF91</accession>
<organism evidence="1 2">
    <name type="scientific">Camellia sinensis var. sinensis</name>
    <name type="common">China tea</name>
    <dbReference type="NCBI Taxonomy" id="542762"/>
    <lineage>
        <taxon>Eukaryota</taxon>
        <taxon>Viridiplantae</taxon>
        <taxon>Streptophyta</taxon>
        <taxon>Embryophyta</taxon>
        <taxon>Tracheophyta</taxon>
        <taxon>Spermatophyta</taxon>
        <taxon>Magnoliopsida</taxon>
        <taxon>eudicotyledons</taxon>
        <taxon>Gunneridae</taxon>
        <taxon>Pentapetalae</taxon>
        <taxon>asterids</taxon>
        <taxon>Ericales</taxon>
        <taxon>Theaceae</taxon>
        <taxon>Camellia</taxon>
    </lineage>
</organism>
<protein>
    <recommendedName>
        <fullName evidence="3">F-box associated domain-containing protein</fullName>
    </recommendedName>
</protein>
<evidence type="ECO:0000313" key="2">
    <source>
        <dbReference type="Proteomes" id="UP000306102"/>
    </source>
</evidence>
<dbReference type="EMBL" id="SDRB02011427">
    <property type="protein sequence ID" value="THG01380.1"/>
    <property type="molecule type" value="Genomic_DNA"/>
</dbReference>
<gene>
    <name evidence="1" type="ORF">TEA_006331</name>
</gene>
<evidence type="ECO:0008006" key="3">
    <source>
        <dbReference type="Google" id="ProtNLM"/>
    </source>
</evidence>
<proteinExistence type="predicted"/>
<dbReference type="STRING" id="542762.A0A4S4DF91"/>
<reference evidence="1 2" key="1">
    <citation type="journal article" date="2018" name="Proc. Natl. Acad. Sci. U.S.A.">
        <title>Draft genome sequence of Camellia sinensis var. sinensis provides insights into the evolution of the tea genome and tea quality.</title>
        <authorList>
            <person name="Wei C."/>
            <person name="Yang H."/>
            <person name="Wang S."/>
            <person name="Zhao J."/>
            <person name="Liu C."/>
            <person name="Gao L."/>
            <person name="Xia E."/>
            <person name="Lu Y."/>
            <person name="Tai Y."/>
            <person name="She G."/>
            <person name="Sun J."/>
            <person name="Cao H."/>
            <person name="Tong W."/>
            <person name="Gao Q."/>
            <person name="Li Y."/>
            <person name="Deng W."/>
            <person name="Jiang X."/>
            <person name="Wang W."/>
            <person name="Chen Q."/>
            <person name="Zhang S."/>
            <person name="Li H."/>
            <person name="Wu J."/>
            <person name="Wang P."/>
            <person name="Li P."/>
            <person name="Shi C."/>
            <person name="Zheng F."/>
            <person name="Jian J."/>
            <person name="Huang B."/>
            <person name="Shan D."/>
            <person name="Shi M."/>
            <person name="Fang C."/>
            <person name="Yue Y."/>
            <person name="Li F."/>
            <person name="Li D."/>
            <person name="Wei S."/>
            <person name="Han B."/>
            <person name="Jiang C."/>
            <person name="Yin Y."/>
            <person name="Xia T."/>
            <person name="Zhang Z."/>
            <person name="Bennetzen J.L."/>
            <person name="Zhao S."/>
            <person name="Wan X."/>
        </authorList>
    </citation>
    <scope>NUCLEOTIDE SEQUENCE [LARGE SCALE GENOMIC DNA]</scope>
    <source>
        <strain evidence="2">cv. Shuchazao</strain>
        <tissue evidence="1">Leaf</tissue>
    </source>
</reference>